<proteinExistence type="predicted"/>
<dbReference type="PANTHER" id="PTHR11440">
    <property type="entry name" value="LECITHIN-CHOLESTEROL ACYLTRANSFERASE-RELATED"/>
    <property type="match status" value="1"/>
</dbReference>
<accession>A0ABT4ZR25</accession>
<dbReference type="InterPro" id="IPR029058">
    <property type="entry name" value="AB_hydrolase_fold"/>
</dbReference>
<evidence type="ECO:0000313" key="2">
    <source>
        <dbReference type="Proteomes" id="UP001211711"/>
    </source>
</evidence>
<protein>
    <submittedName>
        <fullName evidence="1">Lecithin--cholesterol acyltransferase</fullName>
    </submittedName>
</protein>
<evidence type="ECO:0000313" key="1">
    <source>
        <dbReference type="EMBL" id="MDB9441474.1"/>
    </source>
</evidence>
<name>A0ABT4ZR25_9CYAN</name>
<keyword evidence="2" id="KW-1185">Reference proteome</keyword>
<dbReference type="InterPro" id="IPR003386">
    <property type="entry name" value="LACT/PDAT_acylTrfase"/>
</dbReference>
<keyword evidence="1" id="KW-0808">Transferase</keyword>
<sequence length="485" mass="54833">MAKEMKDIIVLIPGIMGSILQLKKGKKLWDTSNIIWAMSGLNDNLQNLKIQGEDDYLRDDLEDGVQATGLIRVPGVIGGLIKTDDYSSISNLITEEFNVTKGEIHDNNPANFFEFPYDWRRDNRVAARKLQQLIDKRLPQWREKTGNEKAKVIILAHSMGGLVARHYLEVLEGWQNCRALVTFGTPYRGAVNSVNYLANEQRLGFADLTDIVRSFTSVYQLIPIYPMVKIGENYQQVAETQGIPHLDKKRAEKALAFHREIEQAVEKHQKDAQYLNFKDSYQIIPFVGCSQNTFQSVELVDGKIQTSYELPTINNQKLDIALAEGDGTVPRLSASPIELDGKLAARYIVDTHSCLQSNLQVFDDLSRLLEDMQNTEKPPIRGGLRSELNHRATISLNIDDLYVTSEPIELRAKILNLNTNIGVLQATITPVEANKEPIQLNFKQQDEQWVLTIDKLSLGLYRLEVETSMKNPLCPTPVKDVFVVI</sequence>
<dbReference type="Pfam" id="PF02450">
    <property type="entry name" value="LCAT"/>
    <property type="match status" value="1"/>
</dbReference>
<dbReference type="SUPFAM" id="SSF53474">
    <property type="entry name" value="alpha/beta-Hydrolases"/>
    <property type="match status" value="1"/>
</dbReference>
<keyword evidence="1" id="KW-0012">Acyltransferase</keyword>
<dbReference type="EMBL" id="JAQMTI010000108">
    <property type="protein sequence ID" value="MDB9441474.1"/>
    <property type="molecule type" value="Genomic_DNA"/>
</dbReference>
<gene>
    <name evidence="1" type="ORF">PN497_08895</name>
</gene>
<organism evidence="1 2">
    <name type="scientific">Sphaerospermopsis kisseleviana CS-549</name>
    <dbReference type="NCBI Taxonomy" id="3021783"/>
    <lineage>
        <taxon>Bacteria</taxon>
        <taxon>Bacillati</taxon>
        <taxon>Cyanobacteriota</taxon>
        <taxon>Cyanophyceae</taxon>
        <taxon>Nostocales</taxon>
        <taxon>Aphanizomenonaceae</taxon>
        <taxon>Sphaerospermopsis</taxon>
        <taxon>Sphaerospermopsis kisseleviana</taxon>
    </lineage>
</organism>
<dbReference type="Proteomes" id="UP001211711">
    <property type="component" value="Unassembled WGS sequence"/>
</dbReference>
<reference evidence="1 2" key="1">
    <citation type="submission" date="2023-01" db="EMBL/GenBank/DDBJ databases">
        <title>Genomes from the Australian National Cyanobacteria Reference Collection.</title>
        <authorList>
            <person name="Willis A."/>
            <person name="Lee E.M.F."/>
        </authorList>
    </citation>
    <scope>NUCLEOTIDE SEQUENCE [LARGE SCALE GENOMIC DNA]</scope>
    <source>
        <strain evidence="1 2">CS-549</strain>
    </source>
</reference>
<dbReference type="RefSeq" id="WP_096573044.1">
    <property type="nucleotide sequence ID" value="NZ_JAQMTI010000108.1"/>
</dbReference>
<dbReference type="GO" id="GO:0016746">
    <property type="term" value="F:acyltransferase activity"/>
    <property type="evidence" value="ECO:0007669"/>
    <property type="project" value="UniProtKB-KW"/>
</dbReference>
<comment type="caution">
    <text evidence="1">The sequence shown here is derived from an EMBL/GenBank/DDBJ whole genome shotgun (WGS) entry which is preliminary data.</text>
</comment>
<dbReference type="Gene3D" id="3.40.50.1820">
    <property type="entry name" value="alpha/beta hydrolase"/>
    <property type="match status" value="1"/>
</dbReference>